<dbReference type="PROSITE" id="PS50106">
    <property type="entry name" value="PDZ"/>
    <property type="match status" value="2"/>
</dbReference>
<keyword evidence="6 13" id="KW-0378">Hydrolase</keyword>
<dbReference type="EMBL" id="SJPO01000002">
    <property type="protein sequence ID" value="TWT78570.1"/>
    <property type="molecule type" value="Genomic_DNA"/>
</dbReference>
<dbReference type="Pfam" id="PF02163">
    <property type="entry name" value="Peptidase_M50"/>
    <property type="match status" value="1"/>
</dbReference>
<evidence type="ECO:0000256" key="9">
    <source>
        <dbReference type="ARBA" id="ARBA00023049"/>
    </source>
</evidence>
<organism evidence="13 14">
    <name type="scientific">Posidoniimonas polymericola</name>
    <dbReference type="NCBI Taxonomy" id="2528002"/>
    <lineage>
        <taxon>Bacteria</taxon>
        <taxon>Pseudomonadati</taxon>
        <taxon>Planctomycetota</taxon>
        <taxon>Planctomycetia</taxon>
        <taxon>Pirellulales</taxon>
        <taxon>Lacipirellulaceae</taxon>
        <taxon>Posidoniimonas</taxon>
    </lineage>
</organism>
<evidence type="ECO:0000256" key="11">
    <source>
        <dbReference type="SAM" id="Phobius"/>
    </source>
</evidence>
<feature type="transmembrane region" description="Helical" evidence="11">
    <location>
        <begin position="651"/>
        <end position="671"/>
    </location>
</feature>
<dbReference type="CDD" id="cd06163">
    <property type="entry name" value="S2P-M50_PDZ_RseP-like"/>
    <property type="match status" value="1"/>
</dbReference>
<dbReference type="Gene3D" id="2.30.42.10">
    <property type="match status" value="3"/>
</dbReference>
<reference evidence="13 14" key="1">
    <citation type="submission" date="2019-02" db="EMBL/GenBank/DDBJ databases">
        <title>Deep-cultivation of Planctomycetes and their phenomic and genomic characterization uncovers novel biology.</title>
        <authorList>
            <person name="Wiegand S."/>
            <person name="Jogler M."/>
            <person name="Boedeker C."/>
            <person name="Pinto D."/>
            <person name="Vollmers J."/>
            <person name="Rivas-Marin E."/>
            <person name="Kohn T."/>
            <person name="Peeters S.H."/>
            <person name="Heuer A."/>
            <person name="Rast P."/>
            <person name="Oberbeckmann S."/>
            <person name="Bunk B."/>
            <person name="Jeske O."/>
            <person name="Meyerdierks A."/>
            <person name="Storesund J.E."/>
            <person name="Kallscheuer N."/>
            <person name="Luecker S."/>
            <person name="Lage O.M."/>
            <person name="Pohl T."/>
            <person name="Merkel B.J."/>
            <person name="Hornburger P."/>
            <person name="Mueller R.-W."/>
            <person name="Bruemmer F."/>
            <person name="Labrenz M."/>
            <person name="Spormann A.M."/>
            <person name="Op Den Camp H."/>
            <person name="Overmann J."/>
            <person name="Amann R."/>
            <person name="Jetten M.S.M."/>
            <person name="Mascher T."/>
            <person name="Medema M.H."/>
            <person name="Devos D.P."/>
            <person name="Kaster A.-K."/>
            <person name="Ovreas L."/>
            <person name="Rohde M."/>
            <person name="Galperin M.Y."/>
            <person name="Jogler C."/>
        </authorList>
    </citation>
    <scope>NUCLEOTIDE SEQUENCE [LARGE SCALE GENOMIC DNA]</scope>
    <source>
        <strain evidence="13 14">Pla123a</strain>
    </source>
</reference>
<dbReference type="Pfam" id="PF17820">
    <property type="entry name" value="PDZ_6"/>
    <property type="match status" value="2"/>
</dbReference>
<evidence type="ECO:0000259" key="12">
    <source>
        <dbReference type="PROSITE" id="PS50106"/>
    </source>
</evidence>
<evidence type="ECO:0000313" key="14">
    <source>
        <dbReference type="Proteomes" id="UP000318478"/>
    </source>
</evidence>
<dbReference type="InterPro" id="IPR004387">
    <property type="entry name" value="Pept_M50_Zn"/>
</dbReference>
<dbReference type="Proteomes" id="UP000318478">
    <property type="component" value="Unassembled WGS sequence"/>
</dbReference>
<dbReference type="SMART" id="SM00228">
    <property type="entry name" value="PDZ"/>
    <property type="match status" value="3"/>
</dbReference>
<evidence type="ECO:0000256" key="7">
    <source>
        <dbReference type="ARBA" id="ARBA00022833"/>
    </source>
</evidence>
<feature type="transmembrane region" description="Helical" evidence="11">
    <location>
        <begin position="607"/>
        <end position="630"/>
    </location>
</feature>
<evidence type="ECO:0000256" key="10">
    <source>
        <dbReference type="ARBA" id="ARBA00023136"/>
    </source>
</evidence>
<keyword evidence="10 11" id="KW-0472">Membrane</keyword>
<evidence type="ECO:0000313" key="13">
    <source>
        <dbReference type="EMBL" id="TWT78570.1"/>
    </source>
</evidence>
<dbReference type="InterPro" id="IPR041489">
    <property type="entry name" value="PDZ_6"/>
</dbReference>
<dbReference type="InterPro" id="IPR008915">
    <property type="entry name" value="Peptidase_M50"/>
</dbReference>
<dbReference type="PANTHER" id="PTHR42837">
    <property type="entry name" value="REGULATOR OF SIGMA-E PROTEASE RSEP"/>
    <property type="match status" value="1"/>
</dbReference>
<evidence type="ECO:0000256" key="6">
    <source>
        <dbReference type="ARBA" id="ARBA00022801"/>
    </source>
</evidence>
<dbReference type="PANTHER" id="PTHR42837:SF2">
    <property type="entry name" value="MEMBRANE METALLOPROTEASE ARASP2, CHLOROPLASTIC-RELATED"/>
    <property type="match status" value="1"/>
</dbReference>
<keyword evidence="14" id="KW-1185">Reference proteome</keyword>
<dbReference type="GO" id="GO:0006508">
    <property type="term" value="P:proteolysis"/>
    <property type="evidence" value="ECO:0007669"/>
    <property type="project" value="UniProtKB-KW"/>
</dbReference>
<sequence length="684" mass="72853">MLAEATWLGFALGVLKVGAALGFVIFVHELGHFAVAKMCGVQCDKFFVGFDIGGYKLSRKVGETEYGIGILPLGGYVRMLGQNDDPSKIAEQLKESEAAAQDIDDSNTKLIKGPGGEEYRVDRRSYMAKSVPQRMAIISAGVIMNIIFGFIFAVIAFSLGAEYAPCVVGSVSPGSPAYLAGLEPGDDILKLNDRENPSFSHLRQDVMLGDVEKGVRCEVKKAATGEVVSVTLQPKETAFGMQIGIAQSRTTELYPELFALPGTPAAEAGFEGGDRIVAINGEPVSSYRDIQIQQFAALGKSAEYTVERGGGDGQTAQTVNVQAPPAKVRRIGPKLAMGPITAIEPGSPAEEAGLKAGDVITHIMGRRVGAAEPGEASWDPSTLPYKLPLEEAGEMELTVQRDAESFSVTLQPRAGRWFEEPTGPGSPFALTTLGLTYQVSTEVAAVVEGTSAADQLRPGDVITLAKVAPPEGDDAGLSASSFTFDDDHRNWPFFFNLLQRAPLDTGVMLTVKRGDETINLNTSLSESDGVFQPDPGLVLQKLVLVRPADSIDEALALAGDRVWTDMTSVFRVLGKIGSKQVPVENVSGPLGILTVAYKSAELGWSPLLLFLVLLSVNLAVLNFLPIPVLDGGHMVFLAWEGLTGKPANEKVVVALHTVGFVMLLGLMAFAFSNDIRNMFGGNSF</sequence>
<comment type="similarity">
    <text evidence="3">Belongs to the peptidase M50B family.</text>
</comment>
<feature type="transmembrane region" description="Helical" evidence="11">
    <location>
        <begin position="135"/>
        <end position="159"/>
    </location>
</feature>
<proteinExistence type="inferred from homology"/>
<dbReference type="GO" id="GO:0004222">
    <property type="term" value="F:metalloendopeptidase activity"/>
    <property type="evidence" value="ECO:0007669"/>
    <property type="project" value="InterPro"/>
</dbReference>
<evidence type="ECO:0000256" key="3">
    <source>
        <dbReference type="ARBA" id="ARBA00007931"/>
    </source>
</evidence>
<protein>
    <submittedName>
        <fullName evidence="13">Regulator of sigma-E protease RseP</fullName>
        <ecNumber evidence="13">3.4.24.-</ecNumber>
    </submittedName>
</protein>
<evidence type="ECO:0000256" key="1">
    <source>
        <dbReference type="ARBA" id="ARBA00001947"/>
    </source>
</evidence>
<keyword evidence="4 13" id="KW-0645">Protease</keyword>
<dbReference type="AlphaFoldDB" id="A0A5C5YUS3"/>
<comment type="subcellular location">
    <subcellularLocation>
        <location evidence="2">Membrane</location>
        <topology evidence="2">Multi-pass membrane protein</topology>
    </subcellularLocation>
</comment>
<evidence type="ECO:0000256" key="8">
    <source>
        <dbReference type="ARBA" id="ARBA00022989"/>
    </source>
</evidence>
<evidence type="ECO:0000256" key="4">
    <source>
        <dbReference type="ARBA" id="ARBA00022670"/>
    </source>
</evidence>
<dbReference type="InterPro" id="IPR036034">
    <property type="entry name" value="PDZ_sf"/>
</dbReference>
<name>A0A5C5YUS3_9BACT</name>
<dbReference type="SUPFAM" id="SSF50156">
    <property type="entry name" value="PDZ domain-like"/>
    <property type="match status" value="3"/>
</dbReference>
<evidence type="ECO:0000256" key="2">
    <source>
        <dbReference type="ARBA" id="ARBA00004141"/>
    </source>
</evidence>
<comment type="caution">
    <text evidence="13">The sequence shown here is derived from an EMBL/GenBank/DDBJ whole genome shotgun (WGS) entry which is preliminary data.</text>
</comment>
<keyword evidence="5 11" id="KW-0812">Transmembrane</keyword>
<keyword evidence="9" id="KW-0482">Metalloprotease</keyword>
<gene>
    <name evidence="13" type="primary">rseP</name>
    <name evidence="13" type="ORF">Pla123a_13630</name>
</gene>
<feature type="domain" description="PDZ" evidence="12">
    <location>
        <begin position="159"/>
        <end position="223"/>
    </location>
</feature>
<feature type="domain" description="PDZ" evidence="12">
    <location>
        <begin position="318"/>
        <end position="368"/>
    </location>
</feature>
<dbReference type="EC" id="3.4.24.-" evidence="13"/>
<evidence type="ECO:0000256" key="5">
    <source>
        <dbReference type="ARBA" id="ARBA00022692"/>
    </source>
</evidence>
<feature type="transmembrane region" description="Helical" evidence="11">
    <location>
        <begin position="6"/>
        <end position="27"/>
    </location>
</feature>
<accession>A0A5C5YUS3</accession>
<dbReference type="InterPro" id="IPR001478">
    <property type="entry name" value="PDZ"/>
</dbReference>
<keyword evidence="8 11" id="KW-1133">Transmembrane helix</keyword>
<keyword evidence="7" id="KW-0862">Zinc</keyword>
<dbReference type="GO" id="GO:0016020">
    <property type="term" value="C:membrane"/>
    <property type="evidence" value="ECO:0007669"/>
    <property type="project" value="UniProtKB-SubCell"/>
</dbReference>
<comment type="cofactor">
    <cofactor evidence="1">
        <name>Zn(2+)</name>
        <dbReference type="ChEBI" id="CHEBI:29105"/>
    </cofactor>
</comment>